<evidence type="ECO:0000256" key="2">
    <source>
        <dbReference type="PROSITE-ProRule" id="PRU00781"/>
    </source>
</evidence>
<dbReference type="InterPro" id="IPR027483">
    <property type="entry name" value="PInositol-4-P-4/5-kinase_C_sf"/>
</dbReference>
<evidence type="ECO:0000313" key="5">
    <source>
        <dbReference type="Proteomes" id="UP000554482"/>
    </source>
</evidence>
<keyword evidence="5" id="KW-1185">Reference proteome</keyword>
<accession>A0A7J6V6X9</accession>
<keyword evidence="2" id="KW-0547">Nucleotide-binding</keyword>
<dbReference type="EMBL" id="JABWDY010036846">
    <property type="protein sequence ID" value="KAF5180884.1"/>
    <property type="molecule type" value="Genomic_DNA"/>
</dbReference>
<feature type="domain" description="PIPK" evidence="3">
    <location>
        <begin position="1"/>
        <end position="141"/>
    </location>
</feature>
<dbReference type="Gene3D" id="3.30.810.10">
    <property type="entry name" value="2-Layer Sandwich"/>
    <property type="match status" value="1"/>
</dbReference>
<dbReference type="GO" id="GO:0016308">
    <property type="term" value="F:1-phosphatidylinositol-4-phosphate 5-kinase activity"/>
    <property type="evidence" value="ECO:0007669"/>
    <property type="project" value="UniProtKB-EC"/>
</dbReference>
<dbReference type="GO" id="GO:0005886">
    <property type="term" value="C:plasma membrane"/>
    <property type="evidence" value="ECO:0007669"/>
    <property type="project" value="TreeGrafter"/>
</dbReference>
<evidence type="ECO:0000313" key="4">
    <source>
        <dbReference type="EMBL" id="KAF5180884.1"/>
    </source>
</evidence>
<dbReference type="Pfam" id="PF01504">
    <property type="entry name" value="PIP5K"/>
    <property type="match status" value="1"/>
</dbReference>
<sequence>MTLQAESLLPPKGLLLVTHEPSSVRTVHIRGGTLRAASKGNEEVDILLPGTRRLRVQLGVNMPAQANRKLPHNDADSLGVDLVEVYDVVLYFGIIDILQEYNIKKKLEHAFKSLHFDPMTISAVEPELYSNRFINFLKKVFPDQT</sequence>
<evidence type="ECO:0000256" key="1">
    <source>
        <dbReference type="ARBA" id="ARBA00012172"/>
    </source>
</evidence>
<gene>
    <name evidence="4" type="ORF">FRX31_029529</name>
</gene>
<name>A0A7J6V6X9_THATH</name>
<dbReference type="EC" id="2.7.1.68" evidence="1"/>
<keyword evidence="2" id="KW-0067">ATP-binding</keyword>
<proteinExistence type="predicted"/>
<dbReference type="GO" id="GO:0005524">
    <property type="term" value="F:ATP binding"/>
    <property type="evidence" value="ECO:0007669"/>
    <property type="project" value="UniProtKB-UniRule"/>
</dbReference>
<dbReference type="SUPFAM" id="SSF56104">
    <property type="entry name" value="SAICAR synthase-like"/>
    <property type="match status" value="1"/>
</dbReference>
<organism evidence="4 5">
    <name type="scientific">Thalictrum thalictroides</name>
    <name type="common">Rue-anemone</name>
    <name type="synonym">Anemone thalictroides</name>
    <dbReference type="NCBI Taxonomy" id="46969"/>
    <lineage>
        <taxon>Eukaryota</taxon>
        <taxon>Viridiplantae</taxon>
        <taxon>Streptophyta</taxon>
        <taxon>Embryophyta</taxon>
        <taxon>Tracheophyta</taxon>
        <taxon>Spermatophyta</taxon>
        <taxon>Magnoliopsida</taxon>
        <taxon>Ranunculales</taxon>
        <taxon>Ranunculaceae</taxon>
        <taxon>Thalictroideae</taxon>
        <taxon>Thalictrum</taxon>
    </lineage>
</organism>
<dbReference type="AlphaFoldDB" id="A0A7J6V6X9"/>
<comment type="caution">
    <text evidence="4">The sequence shown here is derived from an EMBL/GenBank/DDBJ whole genome shotgun (WGS) entry which is preliminary data.</text>
</comment>
<reference evidence="4 5" key="1">
    <citation type="submission" date="2020-06" db="EMBL/GenBank/DDBJ databases">
        <title>Transcriptomic and genomic resources for Thalictrum thalictroides and T. hernandezii: Facilitating candidate gene discovery in an emerging model plant lineage.</title>
        <authorList>
            <person name="Arias T."/>
            <person name="Riano-Pachon D.M."/>
            <person name="Di Stilio V.S."/>
        </authorList>
    </citation>
    <scope>NUCLEOTIDE SEQUENCE [LARGE SCALE GENOMIC DNA]</scope>
    <source>
        <strain evidence="5">cv. WT478/WT964</strain>
        <tissue evidence="4">Leaves</tissue>
    </source>
</reference>
<dbReference type="InterPro" id="IPR023610">
    <property type="entry name" value="PInositol-4/5-P-5/4-kinase"/>
</dbReference>
<dbReference type="GO" id="GO:0046854">
    <property type="term" value="P:phosphatidylinositol phosphate biosynthetic process"/>
    <property type="evidence" value="ECO:0007669"/>
    <property type="project" value="TreeGrafter"/>
</dbReference>
<keyword evidence="2" id="KW-0808">Transferase</keyword>
<dbReference type="OrthoDB" id="70770at2759"/>
<dbReference type="PROSITE" id="PS51455">
    <property type="entry name" value="PIPK"/>
    <property type="match status" value="1"/>
</dbReference>
<evidence type="ECO:0000259" key="3">
    <source>
        <dbReference type="PROSITE" id="PS51455"/>
    </source>
</evidence>
<protein>
    <recommendedName>
        <fullName evidence="1">1-phosphatidylinositol-4-phosphate 5-kinase</fullName>
        <ecNumber evidence="1">2.7.1.68</ecNumber>
    </recommendedName>
</protein>
<dbReference type="SMART" id="SM00330">
    <property type="entry name" value="PIPKc"/>
    <property type="match status" value="1"/>
</dbReference>
<feature type="non-terminal residue" evidence="4">
    <location>
        <position position="1"/>
    </location>
</feature>
<dbReference type="Proteomes" id="UP000554482">
    <property type="component" value="Unassembled WGS sequence"/>
</dbReference>
<keyword evidence="2 4" id="KW-0418">Kinase</keyword>
<dbReference type="InterPro" id="IPR002498">
    <property type="entry name" value="PInositol-4-P-4/5-kinase_core"/>
</dbReference>
<dbReference type="PANTHER" id="PTHR23086">
    <property type="entry name" value="PHOSPHATIDYLINOSITOL-4-PHOSPHATE 5-KINASE"/>
    <property type="match status" value="1"/>
</dbReference>
<dbReference type="PANTHER" id="PTHR23086:SF25">
    <property type="entry name" value="PHOSPHATIDYLINOSITOL 4-PHOSPHATE 5-KINASE 8"/>
    <property type="match status" value="1"/>
</dbReference>